<evidence type="ECO:0000256" key="1">
    <source>
        <dbReference type="ARBA" id="ARBA00022527"/>
    </source>
</evidence>
<dbReference type="Pfam" id="PF22956">
    <property type="entry name" value="VPS15-like_hel"/>
    <property type="match status" value="1"/>
</dbReference>
<evidence type="ECO:0000259" key="3">
    <source>
        <dbReference type="Pfam" id="PF22956"/>
    </source>
</evidence>
<dbReference type="AlphaFoldDB" id="A0ABD1WNJ2"/>
<dbReference type="PANTHER" id="PTHR17583">
    <property type="entry name" value="PHOSPHOINOSITIDE 3-KINASE REGULATORY SUBUNIT 4"/>
    <property type="match status" value="1"/>
</dbReference>
<accession>A0ABD1WNJ2</accession>
<dbReference type="InterPro" id="IPR011989">
    <property type="entry name" value="ARM-like"/>
</dbReference>
<dbReference type="EMBL" id="JBFOLJ010000002">
    <property type="protein sequence ID" value="KAL2551239.1"/>
    <property type="molecule type" value="Genomic_DNA"/>
</dbReference>
<evidence type="ECO:0000313" key="5">
    <source>
        <dbReference type="Proteomes" id="UP001604277"/>
    </source>
</evidence>
<protein>
    <submittedName>
        <fullName evidence="4">Protein kinase family protein/WD-40 repeat family protein</fullName>
    </submittedName>
</protein>
<dbReference type="InterPro" id="IPR055231">
    <property type="entry name" value="2AA_helical"/>
</dbReference>
<dbReference type="Gene3D" id="1.25.10.10">
    <property type="entry name" value="Leucine-rich Repeat Variant"/>
    <property type="match status" value="1"/>
</dbReference>
<name>A0ABD1WNJ2_9LAMI</name>
<dbReference type="InterPro" id="IPR045162">
    <property type="entry name" value="Vps15-like"/>
</dbReference>
<dbReference type="Proteomes" id="UP001604277">
    <property type="component" value="Unassembled WGS sequence"/>
</dbReference>
<evidence type="ECO:0000256" key="2">
    <source>
        <dbReference type="ARBA" id="ARBA00022737"/>
    </source>
</evidence>
<keyword evidence="1" id="KW-0723">Serine/threonine-protein kinase</keyword>
<dbReference type="InterPro" id="IPR016024">
    <property type="entry name" value="ARM-type_fold"/>
</dbReference>
<feature type="domain" description="Phosphatase 2A Regulatory Subunit A helical" evidence="3">
    <location>
        <begin position="34"/>
        <end position="105"/>
    </location>
</feature>
<dbReference type="GO" id="GO:0004674">
    <property type="term" value="F:protein serine/threonine kinase activity"/>
    <property type="evidence" value="ECO:0007669"/>
    <property type="project" value="UniProtKB-KW"/>
</dbReference>
<proteinExistence type="predicted"/>
<evidence type="ECO:0000313" key="4">
    <source>
        <dbReference type="EMBL" id="KAL2551239.1"/>
    </source>
</evidence>
<keyword evidence="4" id="KW-0418">Kinase</keyword>
<keyword evidence="5" id="KW-1185">Reference proteome</keyword>
<dbReference type="PANTHER" id="PTHR17583:SF0">
    <property type="entry name" value="PHOSPHOINOSITIDE 3-KINASE REGULATORY SUBUNIT 4"/>
    <property type="match status" value="1"/>
</dbReference>
<sequence length="132" mass="14637">MGLESGPGPGDQNLKQELGLKNGLQAESNLEFERQSNDFLLPILPAFLNDRDEQLRAVFYGQIIYVCIFVGQRSVEEYLLPYIEQALNDITEAVIVNALHCLACCAKVLSCGESLGAVDSYVFLVPFIRPLQ</sequence>
<organism evidence="4 5">
    <name type="scientific">Forsythia ovata</name>
    <dbReference type="NCBI Taxonomy" id="205694"/>
    <lineage>
        <taxon>Eukaryota</taxon>
        <taxon>Viridiplantae</taxon>
        <taxon>Streptophyta</taxon>
        <taxon>Embryophyta</taxon>
        <taxon>Tracheophyta</taxon>
        <taxon>Spermatophyta</taxon>
        <taxon>Magnoliopsida</taxon>
        <taxon>eudicotyledons</taxon>
        <taxon>Gunneridae</taxon>
        <taxon>Pentapetalae</taxon>
        <taxon>asterids</taxon>
        <taxon>lamiids</taxon>
        <taxon>Lamiales</taxon>
        <taxon>Oleaceae</taxon>
        <taxon>Forsythieae</taxon>
        <taxon>Forsythia</taxon>
    </lineage>
</organism>
<reference evidence="5" key="1">
    <citation type="submission" date="2024-07" db="EMBL/GenBank/DDBJ databases">
        <title>Two chromosome-level genome assemblies of Korean endemic species Abeliophyllum distichum and Forsythia ovata (Oleaceae).</title>
        <authorList>
            <person name="Jang H."/>
        </authorList>
    </citation>
    <scope>NUCLEOTIDE SEQUENCE [LARGE SCALE GENOMIC DNA]</scope>
</reference>
<comment type="caution">
    <text evidence="4">The sequence shown here is derived from an EMBL/GenBank/DDBJ whole genome shotgun (WGS) entry which is preliminary data.</text>
</comment>
<dbReference type="SUPFAM" id="SSF48371">
    <property type="entry name" value="ARM repeat"/>
    <property type="match status" value="1"/>
</dbReference>
<keyword evidence="4" id="KW-0808">Transferase</keyword>
<keyword evidence="2" id="KW-0677">Repeat</keyword>
<gene>
    <name evidence="4" type="ORF">Fot_04858</name>
</gene>